<evidence type="ECO:0000256" key="4">
    <source>
        <dbReference type="ARBA" id="ARBA00016182"/>
    </source>
</evidence>
<dbReference type="Proteomes" id="UP000694923">
    <property type="component" value="Unplaced"/>
</dbReference>
<keyword evidence="11 15" id="KW-0695">RNA-directed DNA polymerase</keyword>
<dbReference type="SMART" id="SM00975">
    <property type="entry name" value="Telomerase_RBD"/>
    <property type="match status" value="1"/>
</dbReference>
<comment type="function">
    <text evidence="15">Telomerase is a ribonucleoprotein enzyme essential for the replication of chromosome termini in most eukaryotes. Active in progenitor and cancer cells. Inactive, or very low activity, in normal somatic cells. Catalytic component of the teleromerase holoenzyme complex whose main activity is the elongation of telomeres by acting as a reverse transcriptase that adds simple sequence repeats to chromosome ends by copying a template sequence within the RNA component of the enzyme. Catalyzes the RNA-dependent extension of 3'-chromosomal termini with the 6-nucleotide telomeric repeat unit, 5'-TTAGGG-3'. The catalytic cycle involves primer binding, primer extension and release of product once the template boundary has been reached or nascent product translocation followed by further extension. More active on substrates containing 2 or 3 telomeric repeats. Telomerase activity is regulated by a number of factors including telomerase complex-associated proteins, chaperones and polypeptide modifiers. Modulates Wnt signaling. Plays important roles in aging and antiapoptosis.</text>
</comment>
<comment type="catalytic activity">
    <reaction evidence="14 15">
        <text>DNA(n) + a 2'-deoxyribonucleoside 5'-triphosphate = DNA(n+1) + diphosphate</text>
        <dbReference type="Rhea" id="RHEA:22508"/>
        <dbReference type="Rhea" id="RHEA-COMP:17339"/>
        <dbReference type="Rhea" id="RHEA-COMP:17340"/>
        <dbReference type="ChEBI" id="CHEBI:33019"/>
        <dbReference type="ChEBI" id="CHEBI:61560"/>
        <dbReference type="ChEBI" id="CHEBI:173112"/>
        <dbReference type="EC" id="2.7.7.49"/>
    </reaction>
</comment>
<feature type="domain" description="Reverse transcriptase" evidence="17">
    <location>
        <begin position="284"/>
        <end position="502"/>
    </location>
</feature>
<dbReference type="RefSeq" id="XP_008562267.1">
    <property type="nucleotide sequence ID" value="XM_008564045.1"/>
</dbReference>
<dbReference type="Pfam" id="PF12009">
    <property type="entry name" value="Telomerase_RBD"/>
    <property type="match status" value="1"/>
</dbReference>
<dbReference type="Gene3D" id="1.10.132.70">
    <property type="match status" value="1"/>
</dbReference>
<evidence type="ECO:0000256" key="9">
    <source>
        <dbReference type="ARBA" id="ARBA00022842"/>
    </source>
</evidence>
<dbReference type="InterPro" id="IPR021891">
    <property type="entry name" value="Telomerase_RBD"/>
</dbReference>
<reference evidence="19" key="1">
    <citation type="submission" date="2025-08" db="UniProtKB">
        <authorList>
            <consortium name="RefSeq"/>
        </authorList>
    </citation>
    <scope>IDENTIFICATION</scope>
</reference>
<dbReference type="PANTHER" id="PTHR12066">
    <property type="entry name" value="TELOMERASE REVERSE TRANSCRIPTASE"/>
    <property type="match status" value="1"/>
</dbReference>
<sequence length="502" mass="56587">MGTELGWIKAAEPQRGGDERPGPLRKHNLPRKPPGLRAKAPRSSVTPDLTTGSHQPLQLQTRPPPLPPHITEHDTAVESSGKRPVAHPGRWRDSDWDKAGAVGMACPHHKVLPATAATWSQRSAWWDVTSNSGGHGYEVSVAGAREKPGPGAKENERVREILLLTAGHCPLTAGHCPLPAPSRPEEPGMPAARPSRTCLRLTPRDGCVPAAEHCLREAILAKFLYWLMDTYVAELLRSFFYVTETTFQKNKLFFYRKSVWSKLQSIGIRQHLERVQLRELSAAEVRQRRGASPTLLTSKLRFIPKPNGLRPIVNMDYIVGARTFHREKKAQQVKAQVRTLFSVLNYERGRRPGLLGASVLGIDDIYRAWRAFVLRLRAQDPTPRLYFVKVDVTGAYDTIPQDRLVEVIASIMQPPENTYCVRRYAVVQRTAHGHVRKLFRRHVSTLTDLQPYMQQFVEHLQETGSLRDAVVIEQSSSLNETSRSLFNFFLHFVHDNIIRIGG</sequence>
<dbReference type="PRINTS" id="PR01365">
    <property type="entry name" value="TELOMERASERT"/>
</dbReference>
<feature type="compositionally biased region" description="Polar residues" evidence="16">
    <location>
        <begin position="43"/>
        <end position="54"/>
    </location>
</feature>
<keyword evidence="10 15" id="KW-0779">Telomere</keyword>
<organism evidence="18 19">
    <name type="scientific">Galeopterus variegatus</name>
    <name type="common">Malayan flying lemur</name>
    <name type="synonym">Cynocephalus variegatus</name>
    <dbReference type="NCBI Taxonomy" id="482537"/>
    <lineage>
        <taxon>Eukaryota</taxon>
        <taxon>Metazoa</taxon>
        <taxon>Chordata</taxon>
        <taxon>Craniata</taxon>
        <taxon>Vertebrata</taxon>
        <taxon>Euteleostomi</taxon>
        <taxon>Mammalia</taxon>
        <taxon>Eutheria</taxon>
        <taxon>Euarchontoglires</taxon>
        <taxon>Dermoptera</taxon>
        <taxon>Cynocephalidae</taxon>
        <taxon>Galeopterus</taxon>
    </lineage>
</organism>
<evidence type="ECO:0000256" key="15">
    <source>
        <dbReference type="RuleBase" id="RU365061"/>
    </source>
</evidence>
<dbReference type="InterPro" id="IPR003545">
    <property type="entry name" value="Telomerase_RT"/>
</dbReference>
<dbReference type="EC" id="2.7.7.49" evidence="3 15"/>
<accession>A0ABM0Q1M6</accession>
<gene>
    <name evidence="19" type="primary">LOC103582451</name>
</gene>
<dbReference type="PANTHER" id="PTHR12066:SF0">
    <property type="entry name" value="TELOMERASE REVERSE TRANSCRIPTASE"/>
    <property type="match status" value="1"/>
</dbReference>
<evidence type="ECO:0000256" key="7">
    <source>
        <dbReference type="ARBA" id="ARBA00022695"/>
    </source>
</evidence>
<evidence type="ECO:0000313" key="19">
    <source>
        <dbReference type="RefSeq" id="XP_008562267.1"/>
    </source>
</evidence>
<comment type="domain">
    <text evidence="15">The RNA-interacting domain 1 (RD1)/N-terminal extension (NTE) is required for interaction with the pseudoknot-template domain of each of TERC dimers. It contains anchor sites that bind primer nucleotides upstream of the RNA-DNA hybrid and is thus an essential determinant of repeat addition processivity.</text>
</comment>
<keyword evidence="5 15" id="KW-0158">Chromosome</keyword>
<dbReference type="InterPro" id="IPR000477">
    <property type="entry name" value="RT_dom"/>
</dbReference>
<comment type="domain">
    <text evidence="15">The primer grip sequence in the RT domain is required for telomerase activity and for stable association with short telomeric primers.</text>
</comment>
<keyword evidence="6 15" id="KW-0808">Transferase</keyword>
<protein>
    <recommendedName>
        <fullName evidence="4 15">Telomerase reverse transcriptase</fullName>
        <ecNumber evidence="3 15">2.7.7.49</ecNumber>
    </recommendedName>
    <alternativeName>
        <fullName evidence="13 15">Telomerase catalytic subunit</fullName>
    </alternativeName>
</protein>
<evidence type="ECO:0000256" key="8">
    <source>
        <dbReference type="ARBA" id="ARBA00022723"/>
    </source>
</evidence>
<evidence type="ECO:0000256" key="11">
    <source>
        <dbReference type="ARBA" id="ARBA00022918"/>
    </source>
</evidence>
<evidence type="ECO:0000256" key="16">
    <source>
        <dbReference type="SAM" id="MobiDB-lite"/>
    </source>
</evidence>
<keyword evidence="12 15" id="KW-0539">Nucleus</keyword>
<evidence type="ECO:0000256" key="2">
    <source>
        <dbReference type="ARBA" id="ARBA00008001"/>
    </source>
</evidence>
<comment type="subcellular location">
    <subcellularLocation>
        <location evidence="1 15">Chromosome</location>
        <location evidence="1 15">Telomere</location>
    </subcellularLocation>
    <subcellularLocation>
        <location evidence="15">Nucleus</location>
        <location evidence="15">Nucleolus</location>
    </subcellularLocation>
    <subcellularLocation>
        <location evidence="15">Nucleus</location>
        <location evidence="15">Nucleoplasm</location>
    </subcellularLocation>
    <subcellularLocation>
        <location evidence="15">Nucleus</location>
    </subcellularLocation>
    <subcellularLocation>
        <location evidence="15">Cytoplasm</location>
    </subcellularLocation>
    <subcellularLocation>
        <location evidence="15">Nucleus</location>
        <location evidence="15">PML body</location>
    </subcellularLocation>
    <text evidence="15">Shuttling between nuclear and cytoplasm depends on cell cycle, phosphorylation states, transformation and DNA damage. Diffuse localization in the nucleoplasm. Enriched in nucleoli of certain cell types. Translocated to the cytoplasm via nuclear pores in a CRM1/RAN-dependent manner involving oxidative stress-mediated phosphorylation at Tyr. Dephosphorylation at this site by SHP2 retains TERT in the nucleus. Translocated to the nucleus by phosphorylation by AKT.</text>
</comment>
<evidence type="ECO:0000256" key="12">
    <source>
        <dbReference type="ARBA" id="ARBA00023242"/>
    </source>
</evidence>
<dbReference type="GeneID" id="103582451"/>
<keyword evidence="18" id="KW-1185">Reference proteome</keyword>
<evidence type="ECO:0000256" key="13">
    <source>
        <dbReference type="ARBA" id="ARBA00032044"/>
    </source>
</evidence>
<evidence type="ECO:0000256" key="6">
    <source>
        <dbReference type="ARBA" id="ARBA00022679"/>
    </source>
</evidence>
<evidence type="ECO:0000256" key="14">
    <source>
        <dbReference type="ARBA" id="ARBA00048173"/>
    </source>
</evidence>
<feature type="region of interest" description="Disordered" evidence="16">
    <location>
        <begin position="1"/>
        <end position="90"/>
    </location>
</feature>
<comment type="domain">
    <text evidence="15">The RNA-interacting domain 2 (RD2) is essential for both interaction with the CR4-CR5 domain of TERC and for DNA synthesis.</text>
</comment>
<keyword evidence="7 15" id="KW-0548">Nucleotidyltransferase</keyword>
<keyword evidence="9 15" id="KW-0460">Magnesium</keyword>
<name>A0ABM0Q1M6_GALVR</name>
<dbReference type="PROSITE" id="PS50878">
    <property type="entry name" value="RT_POL"/>
    <property type="match status" value="1"/>
</dbReference>
<evidence type="ECO:0000256" key="3">
    <source>
        <dbReference type="ARBA" id="ARBA00012493"/>
    </source>
</evidence>
<evidence type="ECO:0000256" key="5">
    <source>
        <dbReference type="ARBA" id="ARBA00022454"/>
    </source>
</evidence>
<keyword evidence="8 15" id="KW-0479">Metal-binding</keyword>
<proteinExistence type="inferred from homology"/>
<evidence type="ECO:0000313" key="18">
    <source>
        <dbReference type="Proteomes" id="UP000694923"/>
    </source>
</evidence>
<evidence type="ECO:0000256" key="10">
    <source>
        <dbReference type="ARBA" id="ARBA00022895"/>
    </source>
</evidence>
<comment type="similarity">
    <text evidence="2 15">Belongs to the reverse transcriptase family. Telomerase subfamily.</text>
</comment>
<evidence type="ECO:0000259" key="17">
    <source>
        <dbReference type="PROSITE" id="PS50878"/>
    </source>
</evidence>
<feature type="non-terminal residue" evidence="19">
    <location>
        <position position="502"/>
    </location>
</feature>
<evidence type="ECO:0000256" key="1">
    <source>
        <dbReference type="ARBA" id="ARBA00004574"/>
    </source>
</evidence>